<reference evidence="1 2" key="1">
    <citation type="submission" date="2024-11" db="EMBL/GenBank/DDBJ databases">
        <title>Adaptive evolution of stress response genes in parasites aligns with host niche diversity.</title>
        <authorList>
            <person name="Hahn C."/>
            <person name="Resl P."/>
        </authorList>
    </citation>
    <scope>NUCLEOTIDE SEQUENCE [LARGE SCALE GENOMIC DNA]</scope>
    <source>
        <strain evidence="1">EGGRZ-B1_66</strain>
        <tissue evidence="1">Body</tissue>
    </source>
</reference>
<proteinExistence type="predicted"/>
<evidence type="ECO:0000313" key="2">
    <source>
        <dbReference type="Proteomes" id="UP001626550"/>
    </source>
</evidence>
<keyword evidence="2" id="KW-1185">Reference proteome</keyword>
<dbReference type="InterPro" id="IPR036645">
    <property type="entry name" value="Elafin-like_sf"/>
</dbReference>
<dbReference type="AlphaFoldDB" id="A0ABD2PT04"/>
<accession>A0ABD2PT04</accession>
<protein>
    <submittedName>
        <fullName evidence="1">Uncharacterized protein</fullName>
    </submittedName>
</protein>
<gene>
    <name evidence="1" type="ORF">Ciccas_011240</name>
</gene>
<organism evidence="1 2">
    <name type="scientific">Cichlidogyrus casuarinus</name>
    <dbReference type="NCBI Taxonomy" id="1844966"/>
    <lineage>
        <taxon>Eukaryota</taxon>
        <taxon>Metazoa</taxon>
        <taxon>Spiralia</taxon>
        <taxon>Lophotrochozoa</taxon>
        <taxon>Platyhelminthes</taxon>
        <taxon>Monogenea</taxon>
        <taxon>Monopisthocotylea</taxon>
        <taxon>Dactylogyridea</taxon>
        <taxon>Ancyrocephalidae</taxon>
        <taxon>Cichlidogyrus</taxon>
    </lineage>
</organism>
<evidence type="ECO:0000313" key="1">
    <source>
        <dbReference type="EMBL" id="KAL3310198.1"/>
    </source>
</evidence>
<dbReference type="Proteomes" id="UP001626550">
    <property type="component" value="Unassembled WGS sequence"/>
</dbReference>
<dbReference type="Gene3D" id="4.10.75.10">
    <property type="entry name" value="Elafin-like"/>
    <property type="match status" value="1"/>
</dbReference>
<sequence>EKDTGCKLGRGFYLENLNVNEGECPSDWAEVQLQARRNQRRYARLGMECYSDKDCSKEQQKCCHRLKNRNDGNFCVSADRSKIPKLASAPLLRLTDQGSVGIDVVREFDELSSNQGNLVLILQIQTCLCSVWNDTVAQSWTSFHLVSCIQFHLTSSRPRVIILSN</sequence>
<name>A0ABD2PT04_9PLAT</name>
<dbReference type="EMBL" id="JBJKFK010003157">
    <property type="protein sequence ID" value="KAL3310198.1"/>
    <property type="molecule type" value="Genomic_DNA"/>
</dbReference>
<comment type="caution">
    <text evidence="1">The sequence shown here is derived from an EMBL/GenBank/DDBJ whole genome shotgun (WGS) entry which is preliminary data.</text>
</comment>
<feature type="non-terminal residue" evidence="1">
    <location>
        <position position="1"/>
    </location>
</feature>